<dbReference type="Pfam" id="PF00095">
    <property type="entry name" value="WAP"/>
    <property type="match status" value="2"/>
</dbReference>
<keyword evidence="5" id="KW-1015">Disulfide bond</keyword>
<evidence type="ECO:0000313" key="9">
    <source>
        <dbReference type="Proteomes" id="UP000694406"/>
    </source>
</evidence>
<keyword evidence="3" id="KW-0732">Signal</keyword>
<dbReference type="GO" id="GO:0005615">
    <property type="term" value="C:extracellular space"/>
    <property type="evidence" value="ECO:0007669"/>
    <property type="project" value="TreeGrafter"/>
</dbReference>
<dbReference type="GO" id="GO:0004867">
    <property type="term" value="F:serine-type endopeptidase inhibitor activity"/>
    <property type="evidence" value="ECO:0007669"/>
    <property type="project" value="TreeGrafter"/>
</dbReference>
<sequence>NSHRKPLSTCLHLAIPILSPSSSIWGLPVCRKLGICPIIHPSCLLSHERNQCRNDETCPGDKKCCQGAYVKQCLSPEKGPVQDQLKPGVCPGVSQLCSDVNFKNECENDEECPHQKKCCVDVCGKACVFPVQGIVLGNLSESVFF</sequence>
<dbReference type="AlphaFoldDB" id="A0A8C5S7G5"/>
<comment type="function">
    <text evidence="1">Damages membranes of susceptible bacteria. Has no hemolytic activity. Not toxic to mice. Does not inhibit the proteinases elastase and cathepsin G.</text>
</comment>
<dbReference type="InterPro" id="IPR036645">
    <property type="entry name" value="Elafin-like_sf"/>
</dbReference>
<keyword evidence="4" id="KW-0044">Antibiotic</keyword>
<evidence type="ECO:0000256" key="5">
    <source>
        <dbReference type="ARBA" id="ARBA00023157"/>
    </source>
</evidence>
<evidence type="ECO:0000256" key="2">
    <source>
        <dbReference type="ARBA" id="ARBA00022529"/>
    </source>
</evidence>
<comment type="similarity">
    <text evidence="6">Belongs to the venom waprin family.</text>
</comment>
<dbReference type="FunFam" id="4.10.75.10:FF:000001">
    <property type="entry name" value="Anosmin 1"/>
    <property type="match status" value="1"/>
</dbReference>
<accession>A0A8C5S7G5</accession>
<evidence type="ECO:0000256" key="6">
    <source>
        <dbReference type="ARBA" id="ARBA00035122"/>
    </source>
</evidence>
<dbReference type="SMART" id="SM00217">
    <property type="entry name" value="WAP"/>
    <property type="match status" value="2"/>
</dbReference>
<evidence type="ECO:0000313" key="8">
    <source>
        <dbReference type="Ensembl" id="ENSLLTP00000013715.1"/>
    </source>
</evidence>
<dbReference type="Gene3D" id="4.10.75.10">
    <property type="entry name" value="Elafin-like"/>
    <property type="match status" value="2"/>
</dbReference>
<feature type="domain" description="WAP" evidence="7">
    <location>
        <begin position="29"/>
        <end position="77"/>
    </location>
</feature>
<dbReference type="GeneTree" id="ENSGT01110000268210"/>
<dbReference type="SUPFAM" id="SSF57256">
    <property type="entry name" value="Elafin-like"/>
    <property type="match status" value="2"/>
</dbReference>
<evidence type="ECO:0000256" key="3">
    <source>
        <dbReference type="ARBA" id="ARBA00022729"/>
    </source>
</evidence>
<dbReference type="GO" id="GO:0019731">
    <property type="term" value="P:antibacterial humoral response"/>
    <property type="evidence" value="ECO:0007669"/>
    <property type="project" value="TreeGrafter"/>
</dbReference>
<dbReference type="InterPro" id="IPR008197">
    <property type="entry name" value="WAP_dom"/>
</dbReference>
<organism evidence="8 9">
    <name type="scientific">Laticauda laticaudata</name>
    <name type="common">Blue-ringed sea krait</name>
    <name type="synonym">Blue-lipped sea krait</name>
    <dbReference type="NCBI Taxonomy" id="8630"/>
    <lineage>
        <taxon>Eukaryota</taxon>
        <taxon>Metazoa</taxon>
        <taxon>Chordata</taxon>
        <taxon>Craniata</taxon>
        <taxon>Vertebrata</taxon>
        <taxon>Euteleostomi</taxon>
        <taxon>Lepidosauria</taxon>
        <taxon>Squamata</taxon>
        <taxon>Bifurcata</taxon>
        <taxon>Unidentata</taxon>
        <taxon>Episquamata</taxon>
        <taxon>Toxicofera</taxon>
        <taxon>Serpentes</taxon>
        <taxon>Colubroidea</taxon>
        <taxon>Elapidae</taxon>
        <taxon>Laticaudinae</taxon>
        <taxon>Laticauda</taxon>
    </lineage>
</organism>
<keyword evidence="9" id="KW-1185">Reference proteome</keyword>
<dbReference type="Ensembl" id="ENSLLTT00000014248.1">
    <property type="protein sequence ID" value="ENSLLTP00000013715.1"/>
    <property type="gene ID" value="ENSLLTG00000010407.1"/>
</dbReference>
<dbReference type="GO" id="GO:0045087">
    <property type="term" value="P:innate immune response"/>
    <property type="evidence" value="ECO:0007669"/>
    <property type="project" value="TreeGrafter"/>
</dbReference>
<dbReference type="Proteomes" id="UP000694406">
    <property type="component" value="Unplaced"/>
</dbReference>
<reference evidence="8" key="2">
    <citation type="submission" date="2025-09" db="UniProtKB">
        <authorList>
            <consortium name="Ensembl"/>
        </authorList>
    </citation>
    <scope>IDENTIFICATION</scope>
</reference>
<dbReference type="PANTHER" id="PTHR19441:SF95">
    <property type="entry name" value="PERLWAPIN ISOFORM X1"/>
    <property type="match status" value="1"/>
</dbReference>
<evidence type="ECO:0000259" key="7">
    <source>
        <dbReference type="PROSITE" id="PS51390"/>
    </source>
</evidence>
<evidence type="ECO:0000256" key="4">
    <source>
        <dbReference type="ARBA" id="ARBA00023022"/>
    </source>
</evidence>
<proteinExistence type="inferred from homology"/>
<dbReference type="PROSITE" id="PS51390">
    <property type="entry name" value="WAP"/>
    <property type="match status" value="2"/>
</dbReference>
<evidence type="ECO:0000256" key="1">
    <source>
        <dbReference type="ARBA" id="ARBA00002473"/>
    </source>
</evidence>
<name>A0A8C5S7G5_LATLA</name>
<protein>
    <recommendedName>
        <fullName evidence="7">WAP domain-containing protein</fullName>
    </recommendedName>
</protein>
<reference evidence="8" key="1">
    <citation type="submission" date="2025-08" db="UniProtKB">
        <authorList>
            <consortium name="Ensembl"/>
        </authorList>
    </citation>
    <scope>IDENTIFICATION</scope>
</reference>
<keyword evidence="2" id="KW-0929">Antimicrobial</keyword>
<dbReference type="PANTHER" id="PTHR19441">
    <property type="entry name" value="WHEY ACDIC PROTEIN WAP"/>
    <property type="match status" value="1"/>
</dbReference>
<feature type="domain" description="WAP" evidence="7">
    <location>
        <begin position="83"/>
        <end position="131"/>
    </location>
</feature>
<dbReference type="PRINTS" id="PR00003">
    <property type="entry name" value="4DISULPHCORE"/>
</dbReference>
<dbReference type="InterPro" id="IPR050514">
    <property type="entry name" value="WAP_four-disulfide_core"/>
</dbReference>